<proteinExistence type="predicted"/>
<evidence type="ECO:0000256" key="1">
    <source>
        <dbReference type="ARBA" id="ARBA00004123"/>
    </source>
</evidence>
<comment type="subcellular location">
    <subcellularLocation>
        <location evidence="1">Nucleus</location>
    </subcellularLocation>
</comment>
<reference evidence="9" key="1">
    <citation type="submission" date="2018-04" db="EMBL/GenBank/DDBJ databases">
        <authorList>
            <person name="Go L.Y."/>
            <person name="Mitchell J.A."/>
        </authorList>
    </citation>
    <scope>NUCLEOTIDE SEQUENCE</scope>
    <source>
        <tissue evidence="9">Whole organism</tissue>
    </source>
</reference>
<dbReference type="AlphaFoldDB" id="A0A336KP68"/>
<dbReference type="SUPFAM" id="SSF57667">
    <property type="entry name" value="beta-beta-alpha zinc fingers"/>
    <property type="match status" value="3"/>
</dbReference>
<dbReference type="GO" id="GO:0005634">
    <property type="term" value="C:nucleus"/>
    <property type="evidence" value="ECO:0007669"/>
    <property type="project" value="UniProtKB-SubCell"/>
</dbReference>
<feature type="domain" description="C2H2-type" evidence="8">
    <location>
        <begin position="382"/>
        <end position="410"/>
    </location>
</feature>
<reference evidence="10" key="2">
    <citation type="submission" date="2018-07" db="EMBL/GenBank/DDBJ databases">
        <authorList>
            <person name="Quirk P.G."/>
            <person name="Krulwich T.A."/>
        </authorList>
    </citation>
    <scope>NUCLEOTIDE SEQUENCE</scope>
</reference>
<dbReference type="SMART" id="SM00355">
    <property type="entry name" value="ZnF_C2H2"/>
    <property type="match status" value="8"/>
</dbReference>
<keyword evidence="4 7" id="KW-0863">Zinc-finger</keyword>
<feature type="domain" description="C2H2-type" evidence="8">
    <location>
        <begin position="273"/>
        <end position="301"/>
    </location>
</feature>
<dbReference type="VEuPathDB" id="VectorBase:CSON011985"/>
<dbReference type="Gene3D" id="3.30.160.60">
    <property type="entry name" value="Classic Zinc Finger"/>
    <property type="match status" value="4"/>
</dbReference>
<evidence type="ECO:0000313" key="10">
    <source>
        <dbReference type="EMBL" id="SSX25146.1"/>
    </source>
</evidence>
<feature type="domain" description="C2H2-type" evidence="8">
    <location>
        <begin position="184"/>
        <end position="206"/>
    </location>
</feature>
<dbReference type="PROSITE" id="PS50157">
    <property type="entry name" value="ZINC_FINGER_C2H2_2"/>
    <property type="match status" value="6"/>
</dbReference>
<evidence type="ECO:0000256" key="3">
    <source>
        <dbReference type="ARBA" id="ARBA00022737"/>
    </source>
</evidence>
<dbReference type="InterPro" id="IPR050888">
    <property type="entry name" value="ZnF_C2H2-type_TF"/>
</dbReference>
<sequence>MDPTPQFSVKSLITVSDIKNEDFQNEMDVVEYEPLEDIVSQIDQIIIEAPELIGDLEDSSGLNSYCCQEYFNTFETLLHHMEKFHMGTLRNSIGARKELILKCIDEFDSMLVEEEFDEVEEECWAEEYVVPKSNQIEMQHDNLTFEVIPENSLPVIEFVTQPGKVDSKPRAKRKPVKPVDATPYKCSTCDKVFIGLERFRKHERKHLPPLVCEYCQAEFFHRNILQRHLFKHKADELGKGDNICTFCELFFDSPEQVEDHRIEFHAKNENEIHTCEYCNATFSIKFDLKTHIEKNHGPNKKLSCKYCYKKIPDEETLEAHIAEHDNEENCVCLECGKTFKGKKVLRHHVAYYHSKSGYLMANKNRNWDLQNHEKMHSNLKPFKCKDCPKEFRRATHLKTHIYNVHTPISEKPDHRCLACTKEFKNVESLRKHLKKIHTMTMNEMYKQAGLPYNGRDILSSKQKMLEKGIEHMKKESEGETIEIEVLGNTDFFT</sequence>
<organism evidence="9">
    <name type="scientific">Culicoides sonorensis</name>
    <name type="common">Biting midge</name>
    <dbReference type="NCBI Taxonomy" id="179676"/>
    <lineage>
        <taxon>Eukaryota</taxon>
        <taxon>Metazoa</taxon>
        <taxon>Ecdysozoa</taxon>
        <taxon>Arthropoda</taxon>
        <taxon>Hexapoda</taxon>
        <taxon>Insecta</taxon>
        <taxon>Pterygota</taxon>
        <taxon>Neoptera</taxon>
        <taxon>Endopterygota</taxon>
        <taxon>Diptera</taxon>
        <taxon>Nematocera</taxon>
        <taxon>Chironomoidea</taxon>
        <taxon>Ceratopogonidae</taxon>
        <taxon>Ceratopogoninae</taxon>
        <taxon>Culicoides</taxon>
        <taxon>Monoculicoides</taxon>
    </lineage>
</organism>
<keyword evidence="3" id="KW-0677">Repeat</keyword>
<gene>
    <name evidence="9" type="primary">CSON011985</name>
</gene>
<feature type="domain" description="C2H2-type" evidence="8">
    <location>
        <begin position="210"/>
        <end position="237"/>
    </location>
</feature>
<dbReference type="PANTHER" id="PTHR24406">
    <property type="entry name" value="TRANSCRIPTIONAL REPRESSOR CTCFL-RELATED"/>
    <property type="match status" value="1"/>
</dbReference>
<dbReference type="InterPro" id="IPR013087">
    <property type="entry name" value="Znf_C2H2_type"/>
</dbReference>
<dbReference type="EMBL" id="UFQS01000547">
    <property type="protein sequence ID" value="SSX04783.1"/>
    <property type="molecule type" value="Genomic_DNA"/>
</dbReference>
<evidence type="ECO:0000259" key="8">
    <source>
        <dbReference type="PROSITE" id="PS50157"/>
    </source>
</evidence>
<feature type="domain" description="C2H2-type" evidence="8">
    <location>
        <begin position="330"/>
        <end position="354"/>
    </location>
</feature>
<dbReference type="InterPro" id="IPR036236">
    <property type="entry name" value="Znf_C2H2_sf"/>
</dbReference>
<evidence type="ECO:0000313" key="9">
    <source>
        <dbReference type="EMBL" id="SSX04783.1"/>
    </source>
</evidence>
<feature type="domain" description="C2H2-type" evidence="8">
    <location>
        <begin position="414"/>
        <end position="442"/>
    </location>
</feature>
<dbReference type="EMBL" id="UFQT01000547">
    <property type="protein sequence ID" value="SSX25146.1"/>
    <property type="molecule type" value="Genomic_DNA"/>
</dbReference>
<evidence type="ECO:0000256" key="2">
    <source>
        <dbReference type="ARBA" id="ARBA00022723"/>
    </source>
</evidence>
<evidence type="ECO:0000256" key="4">
    <source>
        <dbReference type="ARBA" id="ARBA00022771"/>
    </source>
</evidence>
<dbReference type="GO" id="GO:0008270">
    <property type="term" value="F:zinc ion binding"/>
    <property type="evidence" value="ECO:0007669"/>
    <property type="project" value="UniProtKB-KW"/>
</dbReference>
<dbReference type="Pfam" id="PF00096">
    <property type="entry name" value="zf-C2H2"/>
    <property type="match status" value="2"/>
</dbReference>
<evidence type="ECO:0000256" key="6">
    <source>
        <dbReference type="ARBA" id="ARBA00023242"/>
    </source>
</evidence>
<dbReference type="PROSITE" id="PS00028">
    <property type="entry name" value="ZINC_FINGER_C2H2_1"/>
    <property type="match status" value="7"/>
</dbReference>
<accession>A0A336KP68</accession>
<evidence type="ECO:0000256" key="5">
    <source>
        <dbReference type="ARBA" id="ARBA00022833"/>
    </source>
</evidence>
<name>A0A336KP68_CULSO</name>
<keyword evidence="6" id="KW-0539">Nucleus</keyword>
<keyword evidence="5" id="KW-0862">Zinc</keyword>
<protein>
    <submittedName>
        <fullName evidence="9">CSON011985 protein</fullName>
    </submittedName>
</protein>
<evidence type="ECO:0000256" key="7">
    <source>
        <dbReference type="PROSITE-ProRule" id="PRU00042"/>
    </source>
</evidence>
<keyword evidence="2" id="KW-0479">Metal-binding</keyword>